<evidence type="ECO:0000256" key="2">
    <source>
        <dbReference type="ARBA" id="ARBA00007942"/>
    </source>
</evidence>
<evidence type="ECO:0000256" key="8">
    <source>
        <dbReference type="ARBA" id="ARBA00023136"/>
    </source>
</evidence>
<dbReference type="GO" id="GO:0022857">
    <property type="term" value="F:transmembrane transporter activity"/>
    <property type="evidence" value="ECO:0007669"/>
    <property type="project" value="InterPro"/>
</dbReference>
<dbReference type="AlphaFoldDB" id="A0A286BZC5"/>
<reference evidence="11" key="1">
    <citation type="submission" date="2017-09" db="EMBL/GenBank/DDBJ databases">
        <authorList>
            <person name="Varghese N."/>
            <person name="Submissions S."/>
        </authorList>
    </citation>
    <scope>NUCLEOTIDE SEQUENCE [LARGE SCALE GENOMIC DNA]</scope>
    <source>
        <strain evidence="11">JKS000234</strain>
    </source>
</reference>
<proteinExistence type="inferred from homology"/>
<evidence type="ECO:0000313" key="10">
    <source>
        <dbReference type="EMBL" id="SOD39509.1"/>
    </source>
</evidence>
<feature type="transmembrane region" description="Helical" evidence="9">
    <location>
        <begin position="256"/>
        <end position="274"/>
    </location>
</feature>
<feature type="transmembrane region" description="Helical" evidence="9">
    <location>
        <begin position="108"/>
        <end position="128"/>
    </location>
</feature>
<evidence type="ECO:0000256" key="7">
    <source>
        <dbReference type="ARBA" id="ARBA00022989"/>
    </source>
</evidence>
<evidence type="ECO:0000256" key="6">
    <source>
        <dbReference type="ARBA" id="ARBA00022692"/>
    </source>
</evidence>
<gene>
    <name evidence="10" type="ORF">SAMN06273570_3958</name>
</gene>
<dbReference type="PANTHER" id="PTHR32196:SF21">
    <property type="entry name" value="ABC TRANSPORTER PERMEASE PROTEIN YPHD-RELATED"/>
    <property type="match status" value="1"/>
</dbReference>
<feature type="transmembrane region" description="Helical" evidence="9">
    <location>
        <begin position="307"/>
        <end position="325"/>
    </location>
</feature>
<keyword evidence="7 9" id="KW-1133">Transmembrane helix</keyword>
<feature type="transmembrane region" description="Helical" evidence="9">
    <location>
        <begin position="175"/>
        <end position="196"/>
    </location>
</feature>
<dbReference type="InterPro" id="IPR001851">
    <property type="entry name" value="ABC_transp_permease"/>
</dbReference>
<feature type="transmembrane region" description="Helical" evidence="9">
    <location>
        <begin position="281"/>
        <end position="301"/>
    </location>
</feature>
<keyword evidence="11" id="KW-1185">Reference proteome</keyword>
<name>A0A286BZC5_9GAMM</name>
<protein>
    <submittedName>
        <fullName evidence="10">Monosaccharide ABC transporter membrane protein, CUT2 family</fullName>
    </submittedName>
</protein>
<dbReference type="RefSeq" id="WP_097097308.1">
    <property type="nucleotide sequence ID" value="NZ_OCMY01000001.1"/>
</dbReference>
<keyword evidence="6 9" id="KW-0812">Transmembrane</keyword>
<feature type="transmembrane region" description="Helical" evidence="9">
    <location>
        <begin position="53"/>
        <end position="71"/>
    </location>
</feature>
<dbReference type="GO" id="GO:0005886">
    <property type="term" value="C:plasma membrane"/>
    <property type="evidence" value="ECO:0007669"/>
    <property type="project" value="UniProtKB-SubCell"/>
</dbReference>
<keyword evidence="3" id="KW-0813">Transport</keyword>
<accession>A0A286BZC5</accession>
<dbReference type="EMBL" id="OCMY01000001">
    <property type="protein sequence ID" value="SOD39509.1"/>
    <property type="molecule type" value="Genomic_DNA"/>
</dbReference>
<feature type="transmembrane region" description="Helical" evidence="9">
    <location>
        <begin position="229"/>
        <end position="250"/>
    </location>
</feature>
<evidence type="ECO:0000313" key="11">
    <source>
        <dbReference type="Proteomes" id="UP000219271"/>
    </source>
</evidence>
<keyword evidence="8 9" id="KW-0472">Membrane</keyword>
<evidence type="ECO:0000256" key="4">
    <source>
        <dbReference type="ARBA" id="ARBA00022475"/>
    </source>
</evidence>
<dbReference type="OrthoDB" id="7028789at2"/>
<dbReference type="PANTHER" id="PTHR32196">
    <property type="entry name" value="ABC TRANSPORTER PERMEASE PROTEIN YPHD-RELATED-RELATED"/>
    <property type="match status" value="1"/>
</dbReference>
<evidence type="ECO:0000256" key="3">
    <source>
        <dbReference type="ARBA" id="ARBA00022448"/>
    </source>
</evidence>
<feature type="transmembrane region" description="Helical" evidence="9">
    <location>
        <begin position="21"/>
        <end position="41"/>
    </location>
</feature>
<comment type="similarity">
    <text evidence="2">Belongs to the binding-protein-dependent transport system permease family. AraH/RbsC subfamily.</text>
</comment>
<evidence type="ECO:0000256" key="5">
    <source>
        <dbReference type="ARBA" id="ARBA00022519"/>
    </source>
</evidence>
<dbReference type="CDD" id="cd06579">
    <property type="entry name" value="TM_PBP1_transp_AraH_like"/>
    <property type="match status" value="1"/>
</dbReference>
<dbReference type="Proteomes" id="UP000219271">
    <property type="component" value="Unassembled WGS sequence"/>
</dbReference>
<evidence type="ECO:0000256" key="9">
    <source>
        <dbReference type="SAM" id="Phobius"/>
    </source>
</evidence>
<evidence type="ECO:0000256" key="1">
    <source>
        <dbReference type="ARBA" id="ARBA00004429"/>
    </source>
</evidence>
<keyword evidence="4" id="KW-1003">Cell membrane</keyword>
<keyword evidence="5" id="KW-0997">Cell inner membrane</keyword>
<sequence>MSDVTQSGPLESPQRAYGQQWLQHVSLLIIVLVLAVFAWLSPIFLTVMNLGNVLQQTAVVGTLALGLTLVLSGGGLQGITGGIDLSIAANLGLSAAVFASQLNAGQPIAIALLLTLFTGAAVGLFNALAIVWLGILPLLATLTSMNIAIGLEMVLTGNASVPASSELQNLLLSNGPLAVSWLGWSFLILAFIAIALSRLTSFGLRLQAVGSHPQAANAAGIGVKRYQGLSYVLCGVSAAIAAIASVSLLSGSSPGANDNLLMVIAAALLGVVFSRRLVPTLGGALISALFLSLIANGFQLINVSSYWINGVEGVLILLVVALTALMRRRQSRRTQGV</sequence>
<dbReference type="Pfam" id="PF02653">
    <property type="entry name" value="BPD_transp_2"/>
    <property type="match status" value="1"/>
</dbReference>
<organism evidence="10 11">
    <name type="scientific">Candidatus Pantoea floridensis</name>
    <dbReference type="NCBI Taxonomy" id="1938870"/>
    <lineage>
        <taxon>Bacteria</taxon>
        <taxon>Pseudomonadati</taxon>
        <taxon>Pseudomonadota</taxon>
        <taxon>Gammaproteobacteria</taxon>
        <taxon>Enterobacterales</taxon>
        <taxon>Erwiniaceae</taxon>
        <taxon>Pantoea</taxon>
    </lineage>
</organism>
<feature type="transmembrane region" description="Helical" evidence="9">
    <location>
        <begin position="135"/>
        <end position="155"/>
    </location>
</feature>
<comment type="subcellular location">
    <subcellularLocation>
        <location evidence="1">Cell inner membrane</location>
        <topology evidence="1">Multi-pass membrane protein</topology>
    </subcellularLocation>
</comment>